<dbReference type="InterPro" id="IPR036770">
    <property type="entry name" value="Ankyrin_rpt-contain_sf"/>
</dbReference>
<name>A0A3N4L2V7_9PEZI</name>
<feature type="region of interest" description="Disordered" evidence="4">
    <location>
        <begin position="207"/>
        <end position="254"/>
    </location>
</feature>
<feature type="region of interest" description="Disordered" evidence="4">
    <location>
        <begin position="660"/>
        <end position="688"/>
    </location>
</feature>
<evidence type="ECO:0000256" key="1">
    <source>
        <dbReference type="ARBA" id="ARBA00022737"/>
    </source>
</evidence>
<evidence type="ECO:0000313" key="8">
    <source>
        <dbReference type="EMBL" id="RPB17204.1"/>
    </source>
</evidence>
<feature type="repeat" description="ANK" evidence="3">
    <location>
        <begin position="578"/>
        <end position="610"/>
    </location>
</feature>
<dbReference type="Pfam" id="PF25603">
    <property type="entry name" value="SPT23_MGA2_DBD"/>
    <property type="match status" value="1"/>
</dbReference>
<dbReference type="AlphaFoldDB" id="A0A3N4L2V7"/>
<keyword evidence="1" id="KW-0677">Repeat</keyword>
<dbReference type="InterPro" id="IPR002110">
    <property type="entry name" value="Ankyrin_rpt"/>
</dbReference>
<keyword evidence="5" id="KW-1133">Transmembrane helix</keyword>
<dbReference type="GO" id="GO:0085020">
    <property type="term" value="P:protein K6-linked ubiquitination"/>
    <property type="evidence" value="ECO:0007669"/>
    <property type="project" value="TreeGrafter"/>
</dbReference>
<dbReference type="Proteomes" id="UP000277580">
    <property type="component" value="Unassembled WGS sequence"/>
</dbReference>
<feature type="domain" description="IPT/TIG" evidence="6">
    <location>
        <begin position="392"/>
        <end position="475"/>
    </location>
</feature>
<dbReference type="InterPro" id="IPR014756">
    <property type="entry name" value="Ig_E-set"/>
</dbReference>
<keyword evidence="5" id="KW-0472">Membrane</keyword>
<evidence type="ECO:0000256" key="5">
    <source>
        <dbReference type="SAM" id="Phobius"/>
    </source>
</evidence>
<feature type="region of interest" description="Disordered" evidence="4">
    <location>
        <begin position="516"/>
        <end position="536"/>
    </location>
</feature>
<proteinExistence type="predicted"/>
<dbReference type="PANTHER" id="PTHR24171">
    <property type="entry name" value="ANKYRIN REPEAT DOMAIN-CONTAINING PROTEIN 39-RELATED"/>
    <property type="match status" value="1"/>
</dbReference>
<dbReference type="Pfam" id="PF12796">
    <property type="entry name" value="Ank_2"/>
    <property type="match status" value="1"/>
</dbReference>
<dbReference type="PROSITE" id="PS50088">
    <property type="entry name" value="ANK_REPEAT"/>
    <property type="match status" value="2"/>
</dbReference>
<dbReference type="GO" id="GO:0004842">
    <property type="term" value="F:ubiquitin-protein transferase activity"/>
    <property type="evidence" value="ECO:0007669"/>
    <property type="project" value="TreeGrafter"/>
</dbReference>
<dbReference type="EMBL" id="ML119106">
    <property type="protein sequence ID" value="RPB17204.1"/>
    <property type="molecule type" value="Genomic_DNA"/>
</dbReference>
<feature type="region of interest" description="Disordered" evidence="4">
    <location>
        <begin position="311"/>
        <end position="333"/>
    </location>
</feature>
<dbReference type="SMART" id="SM00248">
    <property type="entry name" value="ANK"/>
    <property type="match status" value="2"/>
</dbReference>
<dbReference type="OrthoDB" id="71307at2759"/>
<evidence type="ECO:0000313" key="9">
    <source>
        <dbReference type="Proteomes" id="UP000277580"/>
    </source>
</evidence>
<organism evidence="8 9">
    <name type="scientific">Morchella conica CCBAS932</name>
    <dbReference type="NCBI Taxonomy" id="1392247"/>
    <lineage>
        <taxon>Eukaryota</taxon>
        <taxon>Fungi</taxon>
        <taxon>Dikarya</taxon>
        <taxon>Ascomycota</taxon>
        <taxon>Pezizomycotina</taxon>
        <taxon>Pezizomycetes</taxon>
        <taxon>Pezizales</taxon>
        <taxon>Morchellaceae</taxon>
        <taxon>Morchella</taxon>
    </lineage>
</organism>
<dbReference type="Gene3D" id="2.60.40.10">
    <property type="entry name" value="Immunoglobulins"/>
    <property type="match status" value="1"/>
</dbReference>
<dbReference type="Pfam" id="PF01833">
    <property type="entry name" value="TIG"/>
    <property type="match status" value="1"/>
</dbReference>
<protein>
    <submittedName>
        <fullName evidence="8">Uncharacterized protein</fullName>
    </submittedName>
</protein>
<dbReference type="InParanoid" id="A0A3N4L2V7"/>
<feature type="compositionally biased region" description="Acidic residues" evidence="4">
    <location>
        <begin position="1"/>
        <end position="11"/>
    </location>
</feature>
<dbReference type="PANTHER" id="PTHR24171:SF8">
    <property type="entry name" value="BRCA1-ASSOCIATED RING DOMAIN PROTEIN 1"/>
    <property type="match status" value="1"/>
</dbReference>
<dbReference type="InterPro" id="IPR013783">
    <property type="entry name" value="Ig-like_fold"/>
</dbReference>
<feature type="compositionally biased region" description="Polar residues" evidence="4">
    <location>
        <begin position="16"/>
        <end position="27"/>
    </location>
</feature>
<reference evidence="8 9" key="1">
    <citation type="journal article" date="2018" name="Nat. Ecol. Evol.">
        <title>Pezizomycetes genomes reveal the molecular basis of ectomycorrhizal truffle lifestyle.</title>
        <authorList>
            <person name="Murat C."/>
            <person name="Payen T."/>
            <person name="Noel B."/>
            <person name="Kuo A."/>
            <person name="Morin E."/>
            <person name="Chen J."/>
            <person name="Kohler A."/>
            <person name="Krizsan K."/>
            <person name="Balestrini R."/>
            <person name="Da Silva C."/>
            <person name="Montanini B."/>
            <person name="Hainaut M."/>
            <person name="Levati E."/>
            <person name="Barry K.W."/>
            <person name="Belfiori B."/>
            <person name="Cichocki N."/>
            <person name="Clum A."/>
            <person name="Dockter R.B."/>
            <person name="Fauchery L."/>
            <person name="Guy J."/>
            <person name="Iotti M."/>
            <person name="Le Tacon F."/>
            <person name="Lindquist E.A."/>
            <person name="Lipzen A."/>
            <person name="Malagnac F."/>
            <person name="Mello A."/>
            <person name="Molinier V."/>
            <person name="Miyauchi S."/>
            <person name="Poulain J."/>
            <person name="Riccioni C."/>
            <person name="Rubini A."/>
            <person name="Sitrit Y."/>
            <person name="Splivallo R."/>
            <person name="Traeger S."/>
            <person name="Wang M."/>
            <person name="Zifcakova L."/>
            <person name="Wipf D."/>
            <person name="Zambonelli A."/>
            <person name="Paolocci F."/>
            <person name="Nowrousian M."/>
            <person name="Ottonello S."/>
            <person name="Baldrian P."/>
            <person name="Spatafora J.W."/>
            <person name="Henrissat B."/>
            <person name="Nagy L.G."/>
            <person name="Aury J.M."/>
            <person name="Wincker P."/>
            <person name="Grigoriev I.V."/>
            <person name="Bonfante P."/>
            <person name="Martin F.M."/>
        </authorList>
    </citation>
    <scope>NUCLEOTIDE SEQUENCE [LARGE SCALE GENOMIC DNA]</scope>
    <source>
        <strain evidence="8 9">CCBAS932</strain>
    </source>
</reference>
<dbReference type="CDD" id="cd00102">
    <property type="entry name" value="IPT"/>
    <property type="match status" value="1"/>
</dbReference>
<feature type="transmembrane region" description="Helical" evidence="5">
    <location>
        <begin position="954"/>
        <end position="973"/>
    </location>
</feature>
<dbReference type="InterPro" id="IPR057962">
    <property type="entry name" value="SPT23_MGA2_DBD"/>
</dbReference>
<keyword evidence="2 3" id="KW-0040">ANK repeat</keyword>
<dbReference type="PROSITE" id="PS50297">
    <property type="entry name" value="ANK_REP_REGION"/>
    <property type="match status" value="2"/>
</dbReference>
<keyword evidence="5" id="KW-0812">Transmembrane</keyword>
<evidence type="ECO:0000259" key="7">
    <source>
        <dbReference type="Pfam" id="PF25603"/>
    </source>
</evidence>
<dbReference type="STRING" id="1392247.A0A3N4L2V7"/>
<dbReference type="SUPFAM" id="SSF81296">
    <property type="entry name" value="E set domains"/>
    <property type="match status" value="1"/>
</dbReference>
<dbReference type="Gene3D" id="1.25.40.20">
    <property type="entry name" value="Ankyrin repeat-containing domain"/>
    <property type="match status" value="1"/>
</dbReference>
<dbReference type="InterPro" id="IPR002909">
    <property type="entry name" value="IPT_dom"/>
</dbReference>
<feature type="compositionally biased region" description="Low complexity" evidence="4">
    <location>
        <begin position="227"/>
        <end position="240"/>
    </location>
</feature>
<evidence type="ECO:0000256" key="2">
    <source>
        <dbReference type="ARBA" id="ARBA00023043"/>
    </source>
</evidence>
<evidence type="ECO:0000256" key="3">
    <source>
        <dbReference type="PROSITE-ProRule" id="PRU00023"/>
    </source>
</evidence>
<gene>
    <name evidence="8" type="ORF">P167DRAFT_479902</name>
</gene>
<feature type="region of interest" description="Disordered" evidence="4">
    <location>
        <begin position="1"/>
        <end position="31"/>
    </location>
</feature>
<dbReference type="SUPFAM" id="SSF48403">
    <property type="entry name" value="Ankyrin repeat"/>
    <property type="match status" value="1"/>
</dbReference>
<accession>A0A3N4L2V7</accession>
<feature type="compositionally biased region" description="Polar residues" evidence="4">
    <location>
        <begin position="516"/>
        <end position="526"/>
    </location>
</feature>
<feature type="domain" description="SPT23/MGA2-like DNA-binding" evidence="7">
    <location>
        <begin position="30"/>
        <end position="150"/>
    </location>
</feature>
<evidence type="ECO:0000259" key="6">
    <source>
        <dbReference type="Pfam" id="PF01833"/>
    </source>
</evidence>
<sequence length="1017" mass="110803">MTEGSSGDDSDDAPRSENSNSDKTSPLSGGEVKICLGCMSRERKRAARKKAKKIKEEDEWKEDEAKRAVVFNNTEVREWMPISKSQYHSSLAPGNLEGGMMVELHMRLACYCRHQGEKEGFRVIFTIKNHLDEVIAQQITSSILITDDHKSNSTLSTMPAGSQDIKIIGAASQQGVYSTLHPNSNQFAPRHDGEQGMFSQTTSPVAQAPQYSNPVRFGSPFNRNGGPLSPQSAVSQQSPQFGPSPGAPHTKKRRINSVNKVPANLAMTKLDNPNPSFQGSHTVPSQHQFMAGAYDMNNFGQGGPLAIQFQEPSTPSETNESRRFSFDGTSGDFRPQIEQSQFTSPRSAYASAVTSPSPRSSFVSQQAQQHAVLRQMPSDSMQRHDRDGSLIPEIGRLIPGEGTTRGGIEVTVLGKGFVNGLTVLFGDIPAAQNICYSSSTLICLLPPRSSAGPVVVTLQGLPLSKAPSHYPLFTYVDDTEKSLMELALQIVGIKMHGSLANAQDIARSIIENRTGTFGQGTSQASDNGGGNGSRQHSVRRLAAEFGQFEFEPTLLRCLDTIDLDDSPHPARLNLRNKAGQTMLHLACILGMQRFVAALLARGAFSDVRDKNGYTPMHFAALHNKPEIVKRLLLNKADASIQTKTGKTAQDLALMVAQQTFDQAPSKRHSRTSSETSDQHFGRRSRANSAASMRSLWGSVDPMSHGRPKPMGIDDFYATSDEAVSVDTDDEGAGDIWENSRRNSLRDIAAATAAMANVSVKDKLTLEAAQASPGSTPASPTEIAPSPSAMMAAWKENFAVSLQNFQNHWNLPAMPTAAGFQQNLLQNLNPWSAANPNPTQQDMKDGDYKWWELFSNPQAPPAYDELFPWPGQPSNSAGDIVLMRGADADDAKVVEPTIIERAESPLSASSSATSLDMGELQRRIAKGGRDITKAQQDEYRAHARKMKKISNDRRLYFFWLPVLILIMMAMATSWGPRIWSTSKIVFSFARDAIQDPSSVSDRLGAIIVNAVGGELEAV</sequence>
<feature type="repeat" description="ANK" evidence="3">
    <location>
        <begin position="611"/>
        <end position="643"/>
    </location>
</feature>
<keyword evidence="9" id="KW-1185">Reference proteome</keyword>
<evidence type="ECO:0000256" key="4">
    <source>
        <dbReference type="SAM" id="MobiDB-lite"/>
    </source>
</evidence>